<accession>A0AAX4JFN4</accession>
<evidence type="ECO:0000313" key="2">
    <source>
        <dbReference type="Proteomes" id="UP001334084"/>
    </source>
</evidence>
<dbReference type="Proteomes" id="UP001334084">
    <property type="component" value="Chromosome 9"/>
</dbReference>
<dbReference type="RefSeq" id="XP_065330756.1">
    <property type="nucleotide sequence ID" value="XM_065474684.1"/>
</dbReference>
<dbReference type="EMBL" id="CP142734">
    <property type="protein sequence ID" value="WUR04611.1"/>
    <property type="molecule type" value="Genomic_DNA"/>
</dbReference>
<protein>
    <submittedName>
        <fullName evidence="1">Uncharacterized protein</fullName>
    </submittedName>
</protein>
<name>A0AAX4JFN4_9MICR</name>
<dbReference type="GeneID" id="90542442"/>
<organism evidence="1 2">
    <name type="scientific">Vairimorpha necatrix</name>
    <dbReference type="NCBI Taxonomy" id="6039"/>
    <lineage>
        <taxon>Eukaryota</taxon>
        <taxon>Fungi</taxon>
        <taxon>Fungi incertae sedis</taxon>
        <taxon>Microsporidia</taxon>
        <taxon>Nosematidae</taxon>
        <taxon>Vairimorpha</taxon>
    </lineage>
</organism>
<keyword evidence="2" id="KW-1185">Reference proteome</keyword>
<gene>
    <name evidence="1" type="ORF">VNE69_09163</name>
</gene>
<reference evidence="1" key="1">
    <citation type="journal article" date="2024" name="BMC Genomics">
        <title>Functional annotation of a divergent genome using sequence and structure-based similarity.</title>
        <authorList>
            <person name="Svedberg D."/>
            <person name="Winiger R.R."/>
            <person name="Berg A."/>
            <person name="Sharma H."/>
            <person name="Tellgren-Roth C."/>
            <person name="Debrunner-Vossbrinck B.A."/>
            <person name="Vossbrinck C.R."/>
            <person name="Barandun J."/>
        </authorList>
    </citation>
    <scope>NUCLEOTIDE SEQUENCE</scope>
    <source>
        <strain evidence="1">Illinois isolate</strain>
    </source>
</reference>
<dbReference type="KEGG" id="vnx:VNE69_09163"/>
<proteinExistence type="predicted"/>
<dbReference type="AlphaFoldDB" id="A0AAX4JFN4"/>
<evidence type="ECO:0000313" key="1">
    <source>
        <dbReference type="EMBL" id="WUR04611.1"/>
    </source>
</evidence>
<sequence length="128" mass="14778">MKIIMVLIHKNLPISPQTTKNTIEKTKKPKTKRPSRLLGLITPEEKSAKELLKEFIFKIEQEVTSKEKETKEKIRKKLVVHKDASPELSFMLTEPSLLNATKAANKKLTKTKEESKTISRNLYLLYSE</sequence>